<proteinExistence type="inferred from homology"/>
<dbReference type="PANTHER" id="PTHR12191:SF37">
    <property type="entry name" value="ZINC TRANSPORTER FOI"/>
    <property type="match status" value="1"/>
</dbReference>
<feature type="transmembrane region" description="Helical" evidence="7">
    <location>
        <begin position="361"/>
        <end position="381"/>
    </location>
</feature>
<dbReference type="GO" id="GO:0071578">
    <property type="term" value="P:zinc ion import across plasma membrane"/>
    <property type="evidence" value="ECO:0007669"/>
    <property type="project" value="TreeGrafter"/>
</dbReference>
<gene>
    <name evidence="8" type="ORF">TGEB3V08_LOCUS4523</name>
</gene>
<feature type="region of interest" description="Disordered" evidence="6">
    <location>
        <begin position="63"/>
        <end position="93"/>
    </location>
</feature>
<evidence type="ECO:0000313" key="8">
    <source>
        <dbReference type="EMBL" id="CAD7591275.1"/>
    </source>
</evidence>
<evidence type="ECO:0000256" key="1">
    <source>
        <dbReference type="ARBA" id="ARBA00004141"/>
    </source>
</evidence>
<evidence type="ECO:0000256" key="4">
    <source>
        <dbReference type="ARBA" id="ARBA00022989"/>
    </source>
</evidence>
<feature type="transmembrane region" description="Helical" evidence="7">
    <location>
        <begin position="310"/>
        <end position="330"/>
    </location>
</feature>
<dbReference type="AlphaFoldDB" id="A0A7R9JW47"/>
<sequence>MAPPQNGGKDSADRIKPSRMPLLSALRHVATHCRAMGSPLVTVCVFCLLCSGHAQCSAHSQHYHDSDHLHPFKPPREDPTQHGEVVGGHGLEHRRRREAILTSAKDIEEMYFIKRVFDKFGNGETMTLEGFELLLRSLGLERLVTESFGGNIEDASSPAITNVANVNVNNVSAVNARVSEATTDTRHQHGNISKCLKAQDLFSSLSSHIHPSNKIPNGSKDTLSQASLSKLCPSLLYQLTAVSDKERTAGCVATVPLLSSSHVEVEKVEETDTTLVWLYSSLSILVISLCGLLGVAVIPFMQKVFYHQLLQFLVALAVGTLCGDALLHLLPHAMSSKSESHVHSDGTDSHAAHDLNMWKGLVAALGVVFFFFTEKCLTLVAEWRKTVQKKRKVPPSRVHVMRDVEGVGMAASVGEKLCKHKYSSYPYCYGEITG</sequence>
<feature type="compositionally biased region" description="Basic and acidic residues" evidence="6">
    <location>
        <begin position="63"/>
        <end position="81"/>
    </location>
</feature>
<dbReference type="GO" id="GO:0005385">
    <property type="term" value="F:zinc ion transmembrane transporter activity"/>
    <property type="evidence" value="ECO:0007669"/>
    <property type="project" value="TreeGrafter"/>
</dbReference>
<dbReference type="PANTHER" id="PTHR12191">
    <property type="entry name" value="SOLUTE CARRIER FAMILY 39"/>
    <property type="match status" value="1"/>
</dbReference>
<name>A0A7R9JW47_TIMGE</name>
<keyword evidence="3 7" id="KW-0812">Transmembrane</keyword>
<comment type="subcellular location">
    <subcellularLocation>
        <location evidence="1">Membrane</location>
        <topology evidence="1">Multi-pass membrane protein</topology>
    </subcellularLocation>
</comment>
<dbReference type="InterPro" id="IPR003689">
    <property type="entry name" value="ZIP"/>
</dbReference>
<evidence type="ECO:0000256" key="3">
    <source>
        <dbReference type="ARBA" id="ARBA00022692"/>
    </source>
</evidence>
<dbReference type="GO" id="GO:0030003">
    <property type="term" value="P:intracellular monoatomic cation homeostasis"/>
    <property type="evidence" value="ECO:0007669"/>
    <property type="project" value="TreeGrafter"/>
</dbReference>
<dbReference type="Pfam" id="PF02535">
    <property type="entry name" value="Zip"/>
    <property type="match status" value="1"/>
</dbReference>
<accession>A0A7R9JW47</accession>
<dbReference type="GO" id="GO:0140410">
    <property type="term" value="F:monoatomic cation:bicarbonate symporter activity"/>
    <property type="evidence" value="ECO:0007669"/>
    <property type="project" value="TreeGrafter"/>
</dbReference>
<dbReference type="InterPro" id="IPR050799">
    <property type="entry name" value="ZIP_Transporter"/>
</dbReference>
<keyword evidence="4 7" id="KW-1133">Transmembrane helix</keyword>
<keyword evidence="5 7" id="KW-0472">Membrane</keyword>
<reference evidence="8" key="1">
    <citation type="submission" date="2020-11" db="EMBL/GenBank/DDBJ databases">
        <authorList>
            <person name="Tran Van P."/>
        </authorList>
    </citation>
    <scope>NUCLEOTIDE SEQUENCE</scope>
</reference>
<evidence type="ECO:0000256" key="5">
    <source>
        <dbReference type="ARBA" id="ARBA00023136"/>
    </source>
</evidence>
<evidence type="ECO:0000256" key="7">
    <source>
        <dbReference type="SAM" id="Phobius"/>
    </source>
</evidence>
<feature type="transmembrane region" description="Helical" evidence="7">
    <location>
        <begin position="276"/>
        <end position="298"/>
    </location>
</feature>
<organism evidence="8">
    <name type="scientific">Timema genevievae</name>
    <name type="common">Walking stick</name>
    <dbReference type="NCBI Taxonomy" id="629358"/>
    <lineage>
        <taxon>Eukaryota</taxon>
        <taxon>Metazoa</taxon>
        <taxon>Ecdysozoa</taxon>
        <taxon>Arthropoda</taxon>
        <taxon>Hexapoda</taxon>
        <taxon>Insecta</taxon>
        <taxon>Pterygota</taxon>
        <taxon>Neoptera</taxon>
        <taxon>Polyneoptera</taxon>
        <taxon>Phasmatodea</taxon>
        <taxon>Timematodea</taxon>
        <taxon>Timematoidea</taxon>
        <taxon>Timematidae</taxon>
        <taxon>Timema</taxon>
    </lineage>
</organism>
<protein>
    <submittedName>
        <fullName evidence="8">Uncharacterized protein</fullName>
    </submittedName>
</protein>
<dbReference type="GO" id="GO:0005886">
    <property type="term" value="C:plasma membrane"/>
    <property type="evidence" value="ECO:0007669"/>
    <property type="project" value="TreeGrafter"/>
</dbReference>
<comment type="similarity">
    <text evidence="2">Belongs to the ZIP transporter (TC 2.A.5) family.</text>
</comment>
<evidence type="ECO:0000256" key="6">
    <source>
        <dbReference type="SAM" id="MobiDB-lite"/>
    </source>
</evidence>
<evidence type="ECO:0000256" key="2">
    <source>
        <dbReference type="ARBA" id="ARBA00006939"/>
    </source>
</evidence>
<dbReference type="EMBL" id="OE840572">
    <property type="protein sequence ID" value="CAD7591275.1"/>
    <property type="molecule type" value="Genomic_DNA"/>
</dbReference>